<dbReference type="RefSeq" id="WP_146505598.1">
    <property type="nucleotide sequence ID" value="NZ_SJPG01000001.1"/>
</dbReference>
<sequence>MSSSRAEAVAEVLWELKRADKLGTFTEIAQRAGFSPGANGRTIQTCLKHVRRDWPHLQWFRAINDELQVEKGSEQQELLADSGYELEDTDKDKEVVVLTNPDETLLKWSMAESN</sequence>
<dbReference type="AlphaFoldDB" id="A0A5C5XKR8"/>
<reference evidence="1 2" key="1">
    <citation type="submission" date="2019-02" db="EMBL/GenBank/DDBJ databases">
        <title>Deep-cultivation of Planctomycetes and their phenomic and genomic characterization uncovers novel biology.</title>
        <authorList>
            <person name="Wiegand S."/>
            <person name="Jogler M."/>
            <person name="Boedeker C."/>
            <person name="Pinto D."/>
            <person name="Vollmers J."/>
            <person name="Rivas-Marin E."/>
            <person name="Kohn T."/>
            <person name="Peeters S.H."/>
            <person name="Heuer A."/>
            <person name="Rast P."/>
            <person name="Oberbeckmann S."/>
            <person name="Bunk B."/>
            <person name="Jeske O."/>
            <person name="Meyerdierks A."/>
            <person name="Storesund J.E."/>
            <person name="Kallscheuer N."/>
            <person name="Luecker S."/>
            <person name="Lage O.M."/>
            <person name="Pohl T."/>
            <person name="Merkel B.J."/>
            <person name="Hornburger P."/>
            <person name="Mueller R.-W."/>
            <person name="Bruemmer F."/>
            <person name="Labrenz M."/>
            <person name="Spormann A.M."/>
            <person name="Op Den Camp H."/>
            <person name="Overmann J."/>
            <person name="Amann R."/>
            <person name="Jetten M.S.M."/>
            <person name="Mascher T."/>
            <person name="Medema M.H."/>
            <person name="Devos D.P."/>
            <person name="Kaster A.-K."/>
            <person name="Ovreas L."/>
            <person name="Rohde M."/>
            <person name="Galperin M.Y."/>
            <person name="Jogler C."/>
        </authorList>
    </citation>
    <scope>NUCLEOTIDE SEQUENCE [LARGE SCALE GENOMIC DNA]</scope>
    <source>
        <strain evidence="1 2">Pan54</strain>
    </source>
</reference>
<evidence type="ECO:0000313" key="2">
    <source>
        <dbReference type="Proteomes" id="UP000316095"/>
    </source>
</evidence>
<accession>A0A5C5XKR8</accession>
<gene>
    <name evidence="1" type="ORF">Pan54_45760</name>
</gene>
<keyword evidence="2" id="KW-1185">Reference proteome</keyword>
<organism evidence="1 2">
    <name type="scientific">Rubinisphaera italica</name>
    <dbReference type="NCBI Taxonomy" id="2527969"/>
    <lineage>
        <taxon>Bacteria</taxon>
        <taxon>Pseudomonadati</taxon>
        <taxon>Planctomycetota</taxon>
        <taxon>Planctomycetia</taxon>
        <taxon>Planctomycetales</taxon>
        <taxon>Planctomycetaceae</taxon>
        <taxon>Rubinisphaera</taxon>
    </lineage>
</organism>
<protein>
    <recommendedName>
        <fullName evidence="3">Methylated-DNA-[protein]-cysteine S-methyltransferase DNA binding domain-containing protein</fullName>
    </recommendedName>
</protein>
<dbReference type="OrthoDB" id="214190at2"/>
<name>A0A5C5XKR8_9PLAN</name>
<proteinExistence type="predicted"/>
<evidence type="ECO:0008006" key="3">
    <source>
        <dbReference type="Google" id="ProtNLM"/>
    </source>
</evidence>
<dbReference type="Proteomes" id="UP000316095">
    <property type="component" value="Unassembled WGS sequence"/>
</dbReference>
<evidence type="ECO:0000313" key="1">
    <source>
        <dbReference type="EMBL" id="TWT63817.1"/>
    </source>
</evidence>
<dbReference type="EMBL" id="SJPG01000001">
    <property type="protein sequence ID" value="TWT63817.1"/>
    <property type="molecule type" value="Genomic_DNA"/>
</dbReference>
<comment type="caution">
    <text evidence="1">The sequence shown here is derived from an EMBL/GenBank/DDBJ whole genome shotgun (WGS) entry which is preliminary data.</text>
</comment>